<protein>
    <submittedName>
        <fullName evidence="2">Uncharacterized protein</fullName>
    </submittedName>
</protein>
<keyword evidence="1" id="KW-0472">Membrane</keyword>
<evidence type="ECO:0000313" key="3">
    <source>
        <dbReference type="Proteomes" id="UP000610373"/>
    </source>
</evidence>
<organism evidence="2 3">
    <name type="scientific">Candidatus Argoarchaeum ethanivorans</name>
    <dbReference type="NCBI Taxonomy" id="2608793"/>
    <lineage>
        <taxon>Archaea</taxon>
        <taxon>Methanobacteriati</taxon>
        <taxon>Methanobacteriota</taxon>
        <taxon>Stenosarchaea group</taxon>
        <taxon>Methanomicrobia</taxon>
        <taxon>Methanosarcinales</taxon>
        <taxon>Methanosarcinales incertae sedis</taxon>
        <taxon>GOM Arc I cluster</taxon>
        <taxon>Candidatus Argoarchaeum</taxon>
    </lineage>
</organism>
<comment type="caution">
    <text evidence="2">The sequence shown here is derived from an EMBL/GenBank/DDBJ whole genome shotgun (WGS) entry which is preliminary data.</text>
</comment>
<sequence length="196" mass="22696">MDIESFFQFYRVEFLPAYADLVSFVLKKPKQILTEIENTFSHVAQYFNPTLNSEVKEENLKKAHDHLQRATLDCYKLLWTQMDKELKKIYFDDKARIFAINIREDVFLKKFDDFRTQAKNARIEEIKNVGLNPLSALDKYKETIKTGKYLLSNVDKNKLSKLNTFRAVITTKESIISIAIGVVSGFIAGLLTAPFL</sequence>
<dbReference type="EMBL" id="CAJHIO010000019">
    <property type="protein sequence ID" value="CAD6492810.1"/>
    <property type="molecule type" value="Genomic_DNA"/>
</dbReference>
<feature type="transmembrane region" description="Helical" evidence="1">
    <location>
        <begin position="175"/>
        <end position="195"/>
    </location>
</feature>
<name>A0A811TAR0_9EURY</name>
<proteinExistence type="predicted"/>
<accession>A0A811TAR0</accession>
<dbReference type="AlphaFoldDB" id="A0A811TAR0"/>
<reference evidence="2" key="1">
    <citation type="submission" date="2020-10" db="EMBL/GenBank/DDBJ databases">
        <authorList>
            <person name="Hahn C.J."/>
            <person name="Laso-Perez R."/>
            <person name="Vulcano F."/>
            <person name="Vaziourakis K.-M."/>
            <person name="Stokke R."/>
            <person name="Steen I.H."/>
            <person name="Teske A."/>
            <person name="Boetius A."/>
            <person name="Liebeke M."/>
            <person name="Amann R."/>
            <person name="Knittel K."/>
        </authorList>
    </citation>
    <scope>NUCLEOTIDE SEQUENCE</scope>
    <source>
        <strain evidence="2">Gfbio:e3339647-f889-4370-9287-4fb5cb688e4c:AG392O15_GoMArc1</strain>
    </source>
</reference>
<gene>
    <name evidence="2" type="ORF">CHKLHMKO_00349</name>
</gene>
<keyword evidence="1" id="KW-1133">Transmembrane helix</keyword>
<keyword evidence="1" id="KW-0812">Transmembrane</keyword>
<dbReference type="Proteomes" id="UP000610373">
    <property type="component" value="Unassembled WGS sequence"/>
</dbReference>
<evidence type="ECO:0000256" key="1">
    <source>
        <dbReference type="SAM" id="Phobius"/>
    </source>
</evidence>
<evidence type="ECO:0000313" key="2">
    <source>
        <dbReference type="EMBL" id="CAD6492810.1"/>
    </source>
</evidence>